<dbReference type="Gene3D" id="1.10.10.60">
    <property type="entry name" value="Homeodomain-like"/>
    <property type="match status" value="2"/>
</dbReference>
<accession>A0A0J1IK91</accession>
<feature type="modified residue" description="4-aspartylphosphate" evidence="8">
    <location>
        <position position="55"/>
    </location>
</feature>
<dbReference type="EMBL" id="LDPH01000009">
    <property type="protein sequence ID" value="KLV26366.1"/>
    <property type="molecule type" value="Genomic_DNA"/>
</dbReference>
<evidence type="ECO:0000256" key="3">
    <source>
        <dbReference type="ARBA" id="ARBA00022553"/>
    </source>
</evidence>
<dbReference type="SMART" id="SM00342">
    <property type="entry name" value="HTH_ARAC"/>
    <property type="match status" value="1"/>
</dbReference>
<proteinExistence type="predicted"/>
<evidence type="ECO:0000313" key="9">
    <source>
        <dbReference type="EMBL" id="KLV26366.1"/>
    </source>
</evidence>
<comment type="caution">
    <text evidence="9">The sequence shown here is derived from an EMBL/GenBank/DDBJ whole genome shotgun (WGS) entry which is preliminary data.</text>
</comment>
<evidence type="ECO:0000256" key="8">
    <source>
        <dbReference type="PROSITE-ProRule" id="PRU00169"/>
    </source>
</evidence>
<keyword evidence="5" id="KW-0805">Transcription regulation</keyword>
<dbReference type="Proteomes" id="UP000036045">
    <property type="component" value="Unassembled WGS sequence"/>
</dbReference>
<evidence type="ECO:0000313" key="10">
    <source>
        <dbReference type="Proteomes" id="UP000036045"/>
    </source>
</evidence>
<dbReference type="PROSITE" id="PS50110">
    <property type="entry name" value="RESPONSE_REGULATORY"/>
    <property type="match status" value="1"/>
</dbReference>
<dbReference type="InterPro" id="IPR051552">
    <property type="entry name" value="HptR"/>
</dbReference>
<keyword evidence="3 8" id="KW-0597">Phosphoprotein</keyword>
<dbReference type="RefSeq" id="WP_047942315.1">
    <property type="nucleotide sequence ID" value="NZ_JBANBP010000053.1"/>
</dbReference>
<dbReference type="PATRIC" id="fig|1397.4.peg.5701"/>
<keyword evidence="6" id="KW-0238">DNA-binding</keyword>
<dbReference type="PROSITE" id="PS01124">
    <property type="entry name" value="HTH_ARAC_FAMILY_2"/>
    <property type="match status" value="1"/>
</dbReference>
<dbReference type="Gene3D" id="3.40.50.2300">
    <property type="match status" value="1"/>
</dbReference>
<keyword evidence="10" id="KW-1185">Reference proteome</keyword>
<name>A0A0J1IK91_NIACI</name>
<comment type="subcellular location">
    <subcellularLocation>
        <location evidence="1">Cytoplasm</location>
    </subcellularLocation>
</comment>
<gene>
    <name evidence="9" type="ORF">ABW02_11840</name>
</gene>
<dbReference type="PANTHER" id="PTHR42713:SF3">
    <property type="entry name" value="TRANSCRIPTIONAL REGULATORY PROTEIN HPTR"/>
    <property type="match status" value="1"/>
</dbReference>
<keyword evidence="7" id="KW-0804">Transcription</keyword>
<dbReference type="Pfam" id="PF00072">
    <property type="entry name" value="Response_reg"/>
    <property type="match status" value="1"/>
</dbReference>
<dbReference type="GO" id="GO:0005737">
    <property type="term" value="C:cytoplasm"/>
    <property type="evidence" value="ECO:0007669"/>
    <property type="project" value="UniProtKB-SubCell"/>
</dbReference>
<dbReference type="PANTHER" id="PTHR42713">
    <property type="entry name" value="HISTIDINE KINASE-RELATED"/>
    <property type="match status" value="1"/>
</dbReference>
<dbReference type="SMART" id="SM00448">
    <property type="entry name" value="REC"/>
    <property type="match status" value="1"/>
</dbReference>
<reference evidence="9 10" key="1">
    <citation type="submission" date="2015-05" db="EMBL/GenBank/DDBJ databases">
        <title>Whole genome sequence and identification of bacterial endophytes from Costus igneus.</title>
        <authorList>
            <person name="Lee Y.P."/>
            <person name="Gan H.M."/>
            <person name="Eng W."/>
            <person name="Wheatley M.S."/>
            <person name="Caraballo A."/>
            <person name="Polter S."/>
            <person name="Savka M.A."/>
            <person name="Hudson A.O."/>
        </authorList>
    </citation>
    <scope>NUCLEOTIDE SEQUENCE [LARGE SCALE GENOMIC DNA]</scope>
    <source>
        <strain evidence="9 10">RIT379</strain>
    </source>
</reference>
<evidence type="ECO:0000256" key="2">
    <source>
        <dbReference type="ARBA" id="ARBA00022490"/>
    </source>
</evidence>
<keyword evidence="4" id="KW-0902">Two-component regulatory system</keyword>
<evidence type="ECO:0000256" key="1">
    <source>
        <dbReference type="ARBA" id="ARBA00004496"/>
    </source>
</evidence>
<sequence>MYKVILVDDEKIILDGISSIIDWDMLHTRLVGKAANGMEAYQLIKNLQPHIVISDIKMPGLNGVELVSKIKKEYPSIHFILLSGFSEFHFAKKAMEYGVKHYLLKPCNEKQIMEAIQQTISEIRMKEKRKRYLLEMKKKMDTVQPFVKKQLLTELVTSKKSEKNVLAYYQRIFHTRLEDKKVFVVLFHLEGDFNYEHLFMLENVGSDIFGSPILSSNIGEYILFLVDENNGQDELQERIEEIRKNFYAVYEMDMTVAVSGAGPITLTRKLYQEALECLSHRFYLGEGSIITKKDIQQEQEINNLEFGDLPLFLEIKSGNWNKVKQEMDDIFQQIAAKRDPIHLTRTYVIQLFLTMIQTCWAKSLPDYMGKISYLLEVDSIQAMKEFLLHHTKEITFIYYEKHKSSQSHIIEQMKEIINSELSNPALSLKWVAKQVYMNADYLGKLFKQETGEKFSTYVTRMRVNKAMEEIQKTDDVKILTLAEMIGFGDNPQYFSQVFKKHTGYTPSEYKNAR</sequence>
<dbReference type="CDD" id="cd17536">
    <property type="entry name" value="REC_YesN-like"/>
    <property type="match status" value="1"/>
</dbReference>
<dbReference type="SUPFAM" id="SSF52172">
    <property type="entry name" value="CheY-like"/>
    <property type="match status" value="1"/>
</dbReference>
<dbReference type="Pfam" id="PF12833">
    <property type="entry name" value="HTH_18"/>
    <property type="match status" value="1"/>
</dbReference>
<evidence type="ECO:0000256" key="5">
    <source>
        <dbReference type="ARBA" id="ARBA00023015"/>
    </source>
</evidence>
<dbReference type="GO" id="GO:0003700">
    <property type="term" value="F:DNA-binding transcription factor activity"/>
    <property type="evidence" value="ECO:0007669"/>
    <property type="project" value="InterPro"/>
</dbReference>
<keyword evidence="2" id="KW-0963">Cytoplasm</keyword>
<dbReference type="InterPro" id="IPR018060">
    <property type="entry name" value="HTH_AraC"/>
</dbReference>
<dbReference type="AlphaFoldDB" id="A0A0J1IK91"/>
<dbReference type="GO" id="GO:0000160">
    <property type="term" value="P:phosphorelay signal transduction system"/>
    <property type="evidence" value="ECO:0007669"/>
    <property type="project" value="UniProtKB-KW"/>
</dbReference>
<dbReference type="InterPro" id="IPR011006">
    <property type="entry name" value="CheY-like_superfamily"/>
</dbReference>
<evidence type="ECO:0000256" key="7">
    <source>
        <dbReference type="ARBA" id="ARBA00023163"/>
    </source>
</evidence>
<dbReference type="GO" id="GO:0043565">
    <property type="term" value="F:sequence-specific DNA binding"/>
    <property type="evidence" value="ECO:0007669"/>
    <property type="project" value="InterPro"/>
</dbReference>
<evidence type="ECO:0000256" key="6">
    <source>
        <dbReference type="ARBA" id="ARBA00023125"/>
    </source>
</evidence>
<dbReference type="OrthoDB" id="342399at2"/>
<dbReference type="SUPFAM" id="SSF46689">
    <property type="entry name" value="Homeodomain-like"/>
    <property type="match status" value="1"/>
</dbReference>
<organism evidence="9 10">
    <name type="scientific">Niallia circulans</name>
    <name type="common">Bacillus circulans</name>
    <dbReference type="NCBI Taxonomy" id="1397"/>
    <lineage>
        <taxon>Bacteria</taxon>
        <taxon>Bacillati</taxon>
        <taxon>Bacillota</taxon>
        <taxon>Bacilli</taxon>
        <taxon>Bacillales</taxon>
        <taxon>Bacillaceae</taxon>
        <taxon>Niallia</taxon>
    </lineage>
</organism>
<evidence type="ECO:0000256" key="4">
    <source>
        <dbReference type="ARBA" id="ARBA00023012"/>
    </source>
</evidence>
<dbReference type="InterPro" id="IPR001789">
    <property type="entry name" value="Sig_transdc_resp-reg_receiver"/>
</dbReference>
<dbReference type="InterPro" id="IPR009057">
    <property type="entry name" value="Homeodomain-like_sf"/>
</dbReference>
<protein>
    <submittedName>
        <fullName evidence="9">Uncharacterized protein</fullName>
    </submittedName>
</protein>